<dbReference type="CDD" id="cd07067">
    <property type="entry name" value="HP_PGM_like"/>
    <property type="match status" value="1"/>
</dbReference>
<dbReference type="PANTHER" id="PTHR48100:SF1">
    <property type="entry name" value="HISTIDINE PHOSPHATASE FAMILY PROTEIN-RELATED"/>
    <property type="match status" value="1"/>
</dbReference>
<dbReference type="SMART" id="SM00855">
    <property type="entry name" value="PGAM"/>
    <property type="match status" value="1"/>
</dbReference>
<dbReference type="SUPFAM" id="SSF53254">
    <property type="entry name" value="Phosphoglycerate mutase-like"/>
    <property type="match status" value="1"/>
</dbReference>
<comment type="caution">
    <text evidence="1">The sequence shown here is derived from an EMBL/GenBank/DDBJ whole genome shotgun (WGS) entry which is preliminary data.</text>
</comment>
<evidence type="ECO:0000313" key="1">
    <source>
        <dbReference type="EMBL" id="MBP1994870.1"/>
    </source>
</evidence>
<dbReference type="EC" id="5.4.2.12" evidence="1"/>
<sequence length="206" mass="23290">MKSMIVIPHCQSEHHINGMAGGWTNWPLSELGKRQAENVGNALNKHPNIKEFSAYTSDLLRSLQTAEISTKILELDLKVAEEFREINIGEATGKSVEWLRQNTIPPKDNETRLDYKDLTGGESRREVQARIYKKLDSLDAEGVENLLVFTHGYAATMFIAWFLRLPPEALEYAHFSTPSGSITELINEEGFGLRVLKRLGDTRHLV</sequence>
<keyword evidence="1" id="KW-0413">Isomerase</keyword>
<dbReference type="GO" id="GO:0004619">
    <property type="term" value="F:phosphoglycerate mutase activity"/>
    <property type="evidence" value="ECO:0007669"/>
    <property type="project" value="UniProtKB-EC"/>
</dbReference>
<evidence type="ECO:0000313" key="2">
    <source>
        <dbReference type="Proteomes" id="UP001519287"/>
    </source>
</evidence>
<dbReference type="PANTHER" id="PTHR48100">
    <property type="entry name" value="BROAD-SPECIFICITY PHOSPHATASE YOR283W-RELATED"/>
    <property type="match status" value="1"/>
</dbReference>
<dbReference type="InterPro" id="IPR013078">
    <property type="entry name" value="His_Pase_superF_clade-1"/>
</dbReference>
<dbReference type="RefSeq" id="WP_209976700.1">
    <property type="nucleotide sequence ID" value="NZ_JAGGLB010000029.1"/>
</dbReference>
<reference evidence="1 2" key="1">
    <citation type="submission" date="2021-03" db="EMBL/GenBank/DDBJ databases">
        <title>Genomic Encyclopedia of Type Strains, Phase IV (KMG-IV): sequencing the most valuable type-strain genomes for metagenomic binning, comparative biology and taxonomic classification.</title>
        <authorList>
            <person name="Goeker M."/>
        </authorList>
    </citation>
    <scope>NUCLEOTIDE SEQUENCE [LARGE SCALE GENOMIC DNA]</scope>
    <source>
        <strain evidence="1 2">DSM 26048</strain>
    </source>
</reference>
<organism evidence="1 2">
    <name type="scientific">Paenibacillus eucommiae</name>
    <dbReference type="NCBI Taxonomy" id="1355755"/>
    <lineage>
        <taxon>Bacteria</taxon>
        <taxon>Bacillati</taxon>
        <taxon>Bacillota</taxon>
        <taxon>Bacilli</taxon>
        <taxon>Bacillales</taxon>
        <taxon>Paenibacillaceae</taxon>
        <taxon>Paenibacillus</taxon>
    </lineage>
</organism>
<protein>
    <submittedName>
        <fullName evidence="1">Phosphoglycerate mutase</fullName>
        <ecNumber evidence="1">5.4.2.12</ecNumber>
    </submittedName>
</protein>
<dbReference type="PIRSF" id="PIRSF000709">
    <property type="entry name" value="6PFK_2-Ptase"/>
    <property type="match status" value="1"/>
</dbReference>
<name>A0ABS4J6G4_9BACL</name>
<dbReference type="InterPro" id="IPR050275">
    <property type="entry name" value="PGM_Phosphatase"/>
</dbReference>
<dbReference type="Pfam" id="PF00300">
    <property type="entry name" value="His_Phos_1"/>
    <property type="match status" value="1"/>
</dbReference>
<dbReference type="InterPro" id="IPR029033">
    <property type="entry name" value="His_PPase_superfam"/>
</dbReference>
<dbReference type="EMBL" id="JAGGLB010000029">
    <property type="protein sequence ID" value="MBP1994870.1"/>
    <property type="molecule type" value="Genomic_DNA"/>
</dbReference>
<dbReference type="Gene3D" id="3.40.50.1240">
    <property type="entry name" value="Phosphoglycerate mutase-like"/>
    <property type="match status" value="1"/>
</dbReference>
<gene>
    <name evidence="1" type="ORF">J2Z66_006511</name>
</gene>
<accession>A0ABS4J6G4</accession>
<dbReference type="Proteomes" id="UP001519287">
    <property type="component" value="Unassembled WGS sequence"/>
</dbReference>
<proteinExistence type="predicted"/>
<keyword evidence="2" id="KW-1185">Reference proteome</keyword>